<dbReference type="Pfam" id="PF08428">
    <property type="entry name" value="Rib"/>
    <property type="match status" value="1"/>
</dbReference>
<protein>
    <recommendedName>
        <fullName evidence="7">Cell surface protein</fullName>
    </recommendedName>
</protein>
<feature type="domain" description="Long Rib" evidence="4">
    <location>
        <begin position="159"/>
        <end position="251"/>
    </location>
</feature>
<feature type="signal peptide" evidence="2">
    <location>
        <begin position="1"/>
        <end position="29"/>
    </location>
</feature>
<dbReference type="HOGENOM" id="CLU_1007124_0_0_11"/>
<evidence type="ECO:0000256" key="1">
    <source>
        <dbReference type="SAM" id="MobiDB-lite"/>
    </source>
</evidence>
<proteinExistence type="predicted"/>
<dbReference type="PATRIC" id="fig|92706.3.peg.1990"/>
<evidence type="ECO:0000313" key="6">
    <source>
        <dbReference type="Proteomes" id="UP000034037"/>
    </source>
</evidence>
<evidence type="ECO:0000259" key="3">
    <source>
        <dbReference type="Pfam" id="PF08428"/>
    </source>
</evidence>
<feature type="domain" description="Rib" evidence="3">
    <location>
        <begin position="123"/>
        <end position="153"/>
    </location>
</feature>
<dbReference type="Pfam" id="PF18957">
    <property type="entry name" value="RibLong"/>
    <property type="match status" value="1"/>
</dbReference>
<name>A0A0F6SRD6_9CORY</name>
<sequence length="276" mass="30471">MKKTTRALTLLAAVSLTFGSAMTIAPSMAIAVEAQTMADQYEPYAQDLTFNRTDESYGHTYFYNDDEMPEGTTFHLLDANIKDNLRDHNGVLFSLHYSQSWNTNTSKWEYHHNLAAQQSNSVSYKDGGNTTTARVLVQYPDGSQDIAEVQITIFPTLAQVKASTYSDTQLILGETKTISPTINSTRAKGTTYTFIQSENLTNLREQGWEFSIDNSTGQITTTAPDDWAYAALEVLALYPDGTSQAVTAKFNAAPYEEPYVPEEPAPSDRSFGSSSS</sequence>
<dbReference type="NCBIfam" id="NF038186">
    <property type="entry name" value="YPDG_rpt"/>
    <property type="match status" value="1"/>
</dbReference>
<dbReference type="Proteomes" id="UP000034037">
    <property type="component" value="Chromosome"/>
</dbReference>
<feature type="region of interest" description="Disordered" evidence="1">
    <location>
        <begin position="257"/>
        <end position="276"/>
    </location>
</feature>
<evidence type="ECO:0000313" key="5">
    <source>
        <dbReference type="EMBL" id="AKF27774.1"/>
    </source>
</evidence>
<evidence type="ECO:0000259" key="4">
    <source>
        <dbReference type="Pfam" id="PF18957"/>
    </source>
</evidence>
<feature type="chain" id="PRO_5039355488" description="Cell surface protein" evidence="2">
    <location>
        <begin position="30"/>
        <end position="276"/>
    </location>
</feature>
<dbReference type="InterPro" id="IPR044055">
    <property type="entry name" value="RibLong"/>
</dbReference>
<evidence type="ECO:0008006" key="7">
    <source>
        <dbReference type="Google" id="ProtNLM"/>
    </source>
</evidence>
<keyword evidence="6" id="KW-1185">Reference proteome</keyword>
<dbReference type="InterPro" id="IPR059115">
    <property type="entry name" value="Rib"/>
</dbReference>
<gene>
    <name evidence="5" type="ORF">YH66_09530</name>
</gene>
<dbReference type="EMBL" id="CP011309">
    <property type="protein sequence ID" value="AKF27774.1"/>
    <property type="molecule type" value="Genomic_DNA"/>
</dbReference>
<dbReference type="RefSeq" id="WP_003861767.1">
    <property type="nucleotide sequence ID" value="NZ_CP011309.1"/>
</dbReference>
<organism evidence="5 6">
    <name type="scientific">[Brevibacterium] flavum</name>
    <dbReference type="NCBI Taxonomy" id="92706"/>
    <lineage>
        <taxon>Bacteria</taxon>
        <taxon>Bacillati</taxon>
        <taxon>Actinomycetota</taxon>
        <taxon>Actinomycetes</taxon>
        <taxon>Mycobacteriales</taxon>
        <taxon>Corynebacteriaceae</taxon>
        <taxon>Corynebacterium</taxon>
    </lineage>
</organism>
<dbReference type="AlphaFoldDB" id="A0A0F6SRD6"/>
<reference evidence="5 6" key="1">
    <citation type="submission" date="2015-04" db="EMBL/GenBank/DDBJ databases">
        <title>Complete Genome Sequence of Brevibacterium flavum ATCC 15168.</title>
        <authorList>
            <person name="Ahn J."/>
            <person name="Park G."/>
            <person name="Jeon W."/>
            <person name="Jang Y."/>
            <person name="Jang M."/>
            <person name="Lee H."/>
            <person name="Lee H."/>
        </authorList>
    </citation>
    <scope>NUCLEOTIDE SEQUENCE [LARGE SCALE GENOMIC DNA]</scope>
    <source>
        <strain evidence="5 6">ATCC 15168</strain>
    </source>
</reference>
<keyword evidence="2" id="KW-0732">Signal</keyword>
<accession>A0A0F6SRD6</accession>
<evidence type="ECO:0000256" key="2">
    <source>
        <dbReference type="SAM" id="SignalP"/>
    </source>
</evidence>